<feature type="compositionally biased region" description="Polar residues" evidence="9">
    <location>
        <begin position="899"/>
        <end position="909"/>
    </location>
</feature>
<feature type="compositionally biased region" description="Basic and acidic residues" evidence="9">
    <location>
        <begin position="1356"/>
        <end position="1365"/>
    </location>
</feature>
<evidence type="ECO:0000256" key="2">
    <source>
        <dbReference type="ARBA" id="ARBA00022443"/>
    </source>
</evidence>
<evidence type="ECO:0000256" key="7">
    <source>
        <dbReference type="PROSITE-ProRule" id="PRU00192"/>
    </source>
</evidence>
<dbReference type="Proteomes" id="UP000694580">
    <property type="component" value="Chromosome 14"/>
</dbReference>
<evidence type="ECO:0000256" key="8">
    <source>
        <dbReference type="SAM" id="Coils"/>
    </source>
</evidence>
<evidence type="ECO:0000256" key="9">
    <source>
        <dbReference type="SAM" id="MobiDB-lite"/>
    </source>
</evidence>
<dbReference type="Gene3D" id="2.30.30.40">
    <property type="entry name" value="SH3 Domains"/>
    <property type="match status" value="1"/>
</dbReference>
<evidence type="ECO:0000259" key="10">
    <source>
        <dbReference type="PROSITE" id="PS50002"/>
    </source>
</evidence>
<evidence type="ECO:0000256" key="1">
    <source>
        <dbReference type="ARBA" id="ARBA00004389"/>
    </source>
</evidence>
<reference evidence="11" key="3">
    <citation type="submission" date="2025-09" db="UniProtKB">
        <authorList>
            <consortium name="Ensembl"/>
        </authorList>
    </citation>
    <scope>IDENTIFICATION</scope>
</reference>
<feature type="region of interest" description="Disordered" evidence="9">
    <location>
        <begin position="182"/>
        <end position="425"/>
    </location>
</feature>
<dbReference type="SUPFAM" id="SSF50044">
    <property type="entry name" value="SH3-domain"/>
    <property type="match status" value="1"/>
</dbReference>
<feature type="compositionally biased region" description="Basic and acidic residues" evidence="9">
    <location>
        <begin position="624"/>
        <end position="636"/>
    </location>
</feature>
<evidence type="ECO:0000256" key="3">
    <source>
        <dbReference type="ARBA" id="ARBA00022729"/>
    </source>
</evidence>
<dbReference type="GeneTree" id="ENSGT00950000182767"/>
<dbReference type="InterPro" id="IPR001452">
    <property type="entry name" value="SH3_domain"/>
</dbReference>
<feature type="compositionally biased region" description="Basic and acidic residues" evidence="9">
    <location>
        <begin position="451"/>
        <end position="461"/>
    </location>
</feature>
<name>A0AAY4EEB1_9TELE</name>
<proteinExistence type="predicted"/>
<feature type="compositionally biased region" description="Basic and acidic residues" evidence="9">
    <location>
        <begin position="910"/>
        <end position="919"/>
    </location>
</feature>
<keyword evidence="3" id="KW-0732">Signal</keyword>
<dbReference type="PROSITE" id="PS50002">
    <property type="entry name" value="SH3"/>
    <property type="match status" value="1"/>
</dbReference>
<organism evidence="11 12">
    <name type="scientific">Denticeps clupeoides</name>
    <name type="common">denticle herring</name>
    <dbReference type="NCBI Taxonomy" id="299321"/>
    <lineage>
        <taxon>Eukaryota</taxon>
        <taxon>Metazoa</taxon>
        <taxon>Chordata</taxon>
        <taxon>Craniata</taxon>
        <taxon>Vertebrata</taxon>
        <taxon>Euteleostomi</taxon>
        <taxon>Actinopterygii</taxon>
        <taxon>Neopterygii</taxon>
        <taxon>Teleostei</taxon>
        <taxon>Clupei</taxon>
        <taxon>Clupeiformes</taxon>
        <taxon>Denticipitoidei</taxon>
        <taxon>Denticipitidae</taxon>
        <taxon>Denticeps</taxon>
    </lineage>
</organism>
<feature type="compositionally biased region" description="Acidic residues" evidence="9">
    <location>
        <begin position="578"/>
        <end position="598"/>
    </location>
</feature>
<sequence>MKYLGKPETRPEFGFKELCRTWLHRISCDAHPGVRVQRLLLCRGKAADDFSGPDCRFLSFKKGETIYVYYKLSGQRSDVWAGSVGSHFGYFPKDLLLINHIYSEDELEVPTEETDFVCFDSGLDAFNSYDVDKLLSYSVPAEREDPAVESTVAEDPETAAEEVESAEDLDHADRDEHLAGETHEVAEDSGLANTLDLETGPGHEPEPRQEEVKPLTSGAAEDLDAEDAAERPPVTEGRAVPELQTTFGETFDAVTTDDEETIRVTPYSVGEDSQEPEDAESGHADDPNTPKLLPYVEEEPHVEDEVKVPAEPLEEEAEITKDSHAGSPENRGPESSMNSDSGEPEEAKDSNAAGHVDSEPESVVDSAGESLDRTTAPEEHVTAVEDHHAESVPVPTPLGDAEVVGGGERTDLVDAEQTDSDESELDNFEAIYVEQVEDQKDQVEILTPDSRVPEEDKHSADEFIFETPVEPASDELEGSRHDDDQAEQKDEHHKDVLLGKESEGTPEPLAQQKPHEDVAQLNTSEVSSSSRSPSENISHNVSEHTLDEETVHQIAAVKKEIVDLFAKTLESEQHSEDPGELAEREEDEDEEELLEDENALPSSRPDPAKEKEEVDGELEANSHTAEHPEEPSHTEDGAAVAEAPPLNYSSDANIVDNLDSKEPESSSTDEENVAPKPEPQYSDSVLRLTLLRNFFKEKDLGRFQEYLGLKNLFQVEAMFTDLDQDLKSARLSQTDHAEDIERTLEGILETSENSILDEIEKMLDSREEKNPELREDPEMFDVEASILDDFQELAFHLRQKYSAVSDSEPLAAGSPPGAAETEKNLTEPDEEVPAHSQLQPNAMDEGPHGTDAGIEDDGGHRNRDSQASVKDPKELQRGPQAILDNPLDVAFGFDVERPSSGSLESQSVSDFHEEATKSDDSSPYFTEMCTLLRLAHKYLGEYAELLIASLPEEWQPGPTFHGLPWEPVIGSAAVGALTFIVFFWRTILAVMTEKQLAEKISKLLSEKSEVLAKISELNQMVGLQEMYRLLFCKIFFPSSVQVLMDEAKLREDALKAEVLSFEKENVSLKDQKKSLLRDAKMWEEKHKELNEKIKVFQKSQKDLEDAIAHKENEIGVLSDCIAELRSLEVCDGTEQSREDSKVLANGESSDKNSDAVKIRVRQMMDVSRVKTTLSIVEDERNSYLEKMLTEQKARQELEEQVQKLEHDRLALDGEKHQLENQYKTLQQKLEIMNEMYQQKENALQQKLTQEEFDRREKESQLSEVDGKALKAEAELKTYKQRIQEIQEELHKTEQSYKNQIATQEKKAHENWLNARSSERALVEEKRETANLRQKLVEVSNKLAEFQRPLFKPTPGRPDRPIRRGDSYGPSPVSGGAPSPPLMFEGPGRPPSAPVGRRNESFGPRPPSEPHGRYPDLGHPVPVPKAQGPGSLLISPIRDSSPGPNMPLKAHGPPTGGPHPLGPPPPNGPVPPMLRPNGQPPMMPPGPLPYDPRFPPSHLYGPMPPRPYGPPPPFGKNSKHKQLF</sequence>
<dbReference type="GO" id="GO:0035459">
    <property type="term" value="P:vesicle cargo loading"/>
    <property type="evidence" value="ECO:0007669"/>
    <property type="project" value="TreeGrafter"/>
</dbReference>
<keyword evidence="6" id="KW-0325">Glycoprotein</keyword>
<dbReference type="PANTHER" id="PTHR23158:SF54">
    <property type="entry name" value="TRANSPORT AND GOLGI ORGANIZATION PROTEIN 1 HOMOLOG"/>
    <property type="match status" value="1"/>
</dbReference>
<feature type="coiled-coil region" evidence="8">
    <location>
        <begin position="1044"/>
        <end position="1113"/>
    </location>
</feature>
<feature type="coiled-coil region" evidence="8">
    <location>
        <begin position="1180"/>
        <end position="1341"/>
    </location>
</feature>
<keyword evidence="2 7" id="KW-0728">SH3 domain</keyword>
<reference evidence="11" key="2">
    <citation type="submission" date="2025-08" db="UniProtKB">
        <authorList>
            <consortium name="Ensembl"/>
        </authorList>
    </citation>
    <scope>IDENTIFICATION</scope>
</reference>
<feature type="compositionally biased region" description="Acidic residues" evidence="9">
    <location>
        <begin position="413"/>
        <end position="425"/>
    </location>
</feature>
<comment type="subcellular location">
    <subcellularLocation>
        <location evidence="1">Endoplasmic reticulum membrane</location>
        <topology evidence="1">Single-pass membrane protein</topology>
    </subcellularLocation>
</comment>
<accession>A0AAY4EEB1</accession>
<feature type="compositionally biased region" description="Pro residues" evidence="9">
    <location>
        <begin position="1454"/>
        <end position="1494"/>
    </location>
</feature>
<feature type="region of interest" description="Disordered" evidence="9">
    <location>
        <begin position="142"/>
        <end position="170"/>
    </location>
</feature>
<keyword evidence="12" id="KW-1185">Reference proteome</keyword>
<feature type="compositionally biased region" description="Low complexity" evidence="9">
    <location>
        <begin position="524"/>
        <end position="538"/>
    </location>
</feature>
<dbReference type="PANTHER" id="PTHR23158">
    <property type="entry name" value="MELANOMA INHIBITORY ACTIVITY-RELATED"/>
    <property type="match status" value="1"/>
</dbReference>
<evidence type="ECO:0000313" key="12">
    <source>
        <dbReference type="Proteomes" id="UP000694580"/>
    </source>
</evidence>
<dbReference type="GO" id="GO:0070971">
    <property type="term" value="C:endoplasmic reticulum exit site"/>
    <property type="evidence" value="ECO:0007669"/>
    <property type="project" value="TreeGrafter"/>
</dbReference>
<protein>
    <recommendedName>
        <fullName evidence="10">SH3 domain-containing protein</fullName>
    </recommendedName>
</protein>
<evidence type="ECO:0000256" key="6">
    <source>
        <dbReference type="ARBA" id="ARBA00023180"/>
    </source>
</evidence>
<dbReference type="InterPro" id="IPR036028">
    <property type="entry name" value="SH3-like_dom_sf"/>
</dbReference>
<keyword evidence="4" id="KW-0256">Endoplasmic reticulum</keyword>
<gene>
    <name evidence="11" type="primary">MIA3</name>
</gene>
<keyword evidence="5 8" id="KW-0175">Coiled coil</keyword>
<dbReference type="GO" id="GO:0009306">
    <property type="term" value="P:protein secretion"/>
    <property type="evidence" value="ECO:0007669"/>
    <property type="project" value="TreeGrafter"/>
</dbReference>
<feature type="region of interest" description="Disordered" evidence="9">
    <location>
        <begin position="439"/>
        <end position="549"/>
    </location>
</feature>
<evidence type="ECO:0000313" key="11">
    <source>
        <dbReference type="Ensembl" id="ENSDCDP00010055858.1"/>
    </source>
</evidence>
<dbReference type="GO" id="GO:0005789">
    <property type="term" value="C:endoplasmic reticulum membrane"/>
    <property type="evidence" value="ECO:0007669"/>
    <property type="project" value="UniProtKB-SubCell"/>
</dbReference>
<dbReference type="SMART" id="SM00326">
    <property type="entry name" value="SH3"/>
    <property type="match status" value="1"/>
</dbReference>
<reference evidence="11 12" key="1">
    <citation type="submission" date="2020-06" db="EMBL/GenBank/DDBJ databases">
        <authorList>
            <consortium name="Wellcome Sanger Institute Data Sharing"/>
        </authorList>
    </citation>
    <scope>NUCLEOTIDE SEQUENCE [LARGE SCALE GENOMIC DNA]</scope>
</reference>
<dbReference type="Pfam" id="PF07653">
    <property type="entry name" value="SH3_2"/>
    <property type="match status" value="1"/>
</dbReference>
<feature type="region of interest" description="Disordered" evidence="9">
    <location>
        <begin position="1342"/>
        <end position="1523"/>
    </location>
</feature>
<feature type="compositionally biased region" description="Acidic residues" evidence="9">
    <location>
        <begin position="152"/>
        <end position="167"/>
    </location>
</feature>
<feature type="compositionally biased region" description="Pro residues" evidence="9">
    <location>
        <begin position="1501"/>
        <end position="1513"/>
    </location>
</feature>
<feature type="compositionally biased region" description="Basic and acidic residues" evidence="9">
    <location>
        <begin position="201"/>
        <end position="213"/>
    </location>
</feature>
<feature type="compositionally biased region" description="Basic and acidic residues" evidence="9">
    <location>
        <begin position="477"/>
        <end position="503"/>
    </location>
</feature>
<dbReference type="InterPro" id="IPR051500">
    <property type="entry name" value="cTAGE_MIA/OTOR"/>
</dbReference>
<evidence type="ECO:0000256" key="5">
    <source>
        <dbReference type="ARBA" id="ARBA00023054"/>
    </source>
</evidence>
<dbReference type="Ensembl" id="ENSDCDT00010066463.1">
    <property type="protein sequence ID" value="ENSDCDP00010055858.1"/>
    <property type="gene ID" value="ENSDCDG00010031946.1"/>
</dbReference>
<feature type="domain" description="SH3" evidence="10">
    <location>
        <begin position="39"/>
        <end position="101"/>
    </location>
</feature>
<dbReference type="GO" id="GO:0006888">
    <property type="term" value="P:endoplasmic reticulum to Golgi vesicle-mediated transport"/>
    <property type="evidence" value="ECO:0007669"/>
    <property type="project" value="TreeGrafter"/>
</dbReference>
<feature type="region of interest" description="Disordered" evidence="9">
    <location>
        <begin position="568"/>
        <end position="680"/>
    </location>
</feature>
<evidence type="ECO:0000256" key="4">
    <source>
        <dbReference type="ARBA" id="ARBA00022824"/>
    </source>
</evidence>
<feature type="region of interest" description="Disordered" evidence="9">
    <location>
        <begin position="898"/>
        <end position="919"/>
    </location>
</feature>
<feature type="compositionally biased region" description="Basic and acidic residues" evidence="9">
    <location>
        <begin position="370"/>
        <end position="390"/>
    </location>
</feature>
<feature type="compositionally biased region" description="Basic and acidic residues" evidence="9">
    <location>
        <begin position="857"/>
        <end position="876"/>
    </location>
</feature>
<feature type="region of interest" description="Disordered" evidence="9">
    <location>
        <begin position="806"/>
        <end position="880"/>
    </location>
</feature>